<dbReference type="AlphaFoldDB" id="A0A482VEN4"/>
<dbReference type="EMBL" id="QDEB01107268">
    <property type="protein sequence ID" value="RZB89837.1"/>
    <property type="molecule type" value="Genomic_DNA"/>
</dbReference>
<gene>
    <name evidence="1" type="ORF">BDFB_011450</name>
</gene>
<comment type="caution">
    <text evidence="1">The sequence shown here is derived from an EMBL/GenBank/DDBJ whole genome shotgun (WGS) entry which is preliminary data.</text>
</comment>
<protein>
    <submittedName>
        <fullName evidence="1">Uncharacterized protein</fullName>
    </submittedName>
</protein>
<accession>A0A482VEN4</accession>
<organism evidence="1 2">
    <name type="scientific">Asbolus verrucosus</name>
    <name type="common">Desert ironclad beetle</name>
    <dbReference type="NCBI Taxonomy" id="1661398"/>
    <lineage>
        <taxon>Eukaryota</taxon>
        <taxon>Metazoa</taxon>
        <taxon>Ecdysozoa</taxon>
        <taxon>Arthropoda</taxon>
        <taxon>Hexapoda</taxon>
        <taxon>Insecta</taxon>
        <taxon>Pterygota</taxon>
        <taxon>Neoptera</taxon>
        <taxon>Endopterygota</taxon>
        <taxon>Coleoptera</taxon>
        <taxon>Polyphaga</taxon>
        <taxon>Cucujiformia</taxon>
        <taxon>Tenebrionidae</taxon>
        <taxon>Pimeliinae</taxon>
        <taxon>Asbolus</taxon>
    </lineage>
</organism>
<proteinExistence type="predicted"/>
<evidence type="ECO:0000313" key="1">
    <source>
        <dbReference type="EMBL" id="RZB89837.1"/>
    </source>
</evidence>
<name>A0A482VEN4_ASBVE</name>
<dbReference type="Proteomes" id="UP000292052">
    <property type="component" value="Unassembled WGS sequence"/>
</dbReference>
<reference evidence="1 2" key="1">
    <citation type="submission" date="2017-03" db="EMBL/GenBank/DDBJ databases">
        <title>Genome of the blue death feigning beetle - Asbolus verrucosus.</title>
        <authorList>
            <person name="Rider S.D."/>
        </authorList>
    </citation>
    <scope>NUCLEOTIDE SEQUENCE [LARGE SCALE GENOMIC DNA]</scope>
    <source>
        <strain evidence="1">Butters</strain>
        <tissue evidence="1">Head and leg muscle</tissue>
    </source>
</reference>
<sequence length="172" mass="20469">MEQANIERCLKGMVDYEDIKHIIDVEWPEECFRCTNVVVGNPLSGKRNFNQWARKEDPQMEQGLSKICKQRYPEIQDINTDQGIAYMTTMTKYKNTEGEVQTNEKYIFKVESGETSEDLWNRLKLLKQEMEKKERYRVPIPKQESMEQEVVKKFAEAVFREFNIMVNIQTKK</sequence>
<evidence type="ECO:0000313" key="2">
    <source>
        <dbReference type="Proteomes" id="UP000292052"/>
    </source>
</evidence>
<dbReference type="OrthoDB" id="6783200at2759"/>
<keyword evidence="2" id="KW-1185">Reference proteome</keyword>